<organism evidence="2 3">
    <name type="scientific">Dibothriocephalus latus</name>
    <name type="common">Fish tapeworm</name>
    <name type="synonym">Diphyllobothrium latum</name>
    <dbReference type="NCBI Taxonomy" id="60516"/>
    <lineage>
        <taxon>Eukaryota</taxon>
        <taxon>Metazoa</taxon>
        <taxon>Spiralia</taxon>
        <taxon>Lophotrochozoa</taxon>
        <taxon>Platyhelminthes</taxon>
        <taxon>Cestoda</taxon>
        <taxon>Eucestoda</taxon>
        <taxon>Diphyllobothriidea</taxon>
        <taxon>Diphyllobothriidae</taxon>
        <taxon>Dibothriocephalus</taxon>
    </lineage>
</organism>
<sequence>MSRRRPPLQRPQACLEEHFSVSSQPPVSSEVSSPDFPFKKTVLFIVQPDVSATTTTAAAASGLFGSTVFGRQSAQALPLSTVVKFGYRPSMSVAIYRADEENLFASTQTTTAPPTAPSSIFSSSSGGGLFGSGVGGQPTGLFLLHCLSTYCRSRNTQRSHHGASRVCF</sequence>
<dbReference type="EMBL" id="UYRU01057078">
    <property type="protein sequence ID" value="VDN13691.1"/>
    <property type="molecule type" value="Genomic_DNA"/>
</dbReference>
<dbReference type="AlphaFoldDB" id="A0A3P7M670"/>
<protein>
    <submittedName>
        <fullName evidence="2">Uncharacterized protein</fullName>
    </submittedName>
</protein>
<evidence type="ECO:0000313" key="2">
    <source>
        <dbReference type="EMBL" id="VDN13691.1"/>
    </source>
</evidence>
<evidence type="ECO:0000313" key="3">
    <source>
        <dbReference type="Proteomes" id="UP000281553"/>
    </source>
</evidence>
<accession>A0A3P7M670</accession>
<name>A0A3P7M670_DIBLA</name>
<gene>
    <name evidence="2" type="ORF">DILT_LOCUS9522</name>
</gene>
<reference evidence="2 3" key="1">
    <citation type="submission" date="2018-11" db="EMBL/GenBank/DDBJ databases">
        <authorList>
            <consortium name="Pathogen Informatics"/>
        </authorList>
    </citation>
    <scope>NUCLEOTIDE SEQUENCE [LARGE SCALE GENOMIC DNA]</scope>
</reference>
<keyword evidence="3" id="KW-1185">Reference proteome</keyword>
<proteinExistence type="predicted"/>
<feature type="region of interest" description="Disordered" evidence="1">
    <location>
        <begin position="1"/>
        <end position="28"/>
    </location>
</feature>
<evidence type="ECO:0000256" key="1">
    <source>
        <dbReference type="SAM" id="MobiDB-lite"/>
    </source>
</evidence>
<dbReference type="Proteomes" id="UP000281553">
    <property type="component" value="Unassembled WGS sequence"/>
</dbReference>